<feature type="domain" description="Reverse transcriptase Ty1/copia-type" evidence="2">
    <location>
        <begin position="199"/>
        <end position="441"/>
    </location>
</feature>
<dbReference type="InterPro" id="IPR012337">
    <property type="entry name" value="RNaseH-like_sf"/>
</dbReference>
<protein>
    <submittedName>
        <fullName evidence="4">Uncharacterized protein</fullName>
    </submittedName>
</protein>
<evidence type="ECO:0000259" key="2">
    <source>
        <dbReference type="Pfam" id="PF07727"/>
    </source>
</evidence>
<dbReference type="Pfam" id="PF25597">
    <property type="entry name" value="SH3_retrovirus"/>
    <property type="match status" value="1"/>
</dbReference>
<dbReference type="PANTHER" id="PTHR11439:SF491">
    <property type="entry name" value="INTEGRASE CATALYTIC DOMAIN-CONTAINING PROTEIN"/>
    <property type="match status" value="1"/>
</dbReference>
<name>Q2HT74_MEDTR</name>
<evidence type="ECO:0000259" key="3">
    <source>
        <dbReference type="Pfam" id="PF25597"/>
    </source>
</evidence>
<dbReference type="PANTHER" id="PTHR11439">
    <property type="entry name" value="GAG-POL-RELATED RETROTRANSPOSON"/>
    <property type="match status" value="1"/>
</dbReference>
<dbReference type="InterPro" id="IPR043502">
    <property type="entry name" value="DNA/RNA_pol_sf"/>
</dbReference>
<sequence>MNRTLLERTRCMLSNAGLWHRRDLWAEAASTACYLVNRSPHSALDFKVPEEIWSGNPHSAHVNDGKLAPRAVECIFLDYASESKGYRLWCSDPKSQKLILSRDVTFNEDALLSSRKQSFVSSSTSTGNLQSTSEKVEFVLKPAAPYVDVPSSSTNEFNIDNHPDDDDRDDSTTPPIQQQGDYYSIARDRVRRQIRKLALTELPKGKRPLRCKWIYKKKEGIPGVENPRCKARLVVKGFNQKEGIDFNEIFSPVVRHTSIRVLLAFVALFDLELEQLDVKTAFLHGELEEEIYMEQSDGFIAPGKEHLVCRLKKSLYGLKQAPRQWYKRFHSFMIGQNYCKSQYDDCIYFQNFQNGSFIYLLLYVDDMLIASRDKSLIKKLKTELSNEFDMKELGAAKKILGMEIRRDRQAGKLFLSQQKYIKRVLDRFNMNNCKPVSTPLAAHFKLSSEFCPNTKEEMEHIIVSRYMHNPGKSHWSAVKWIFRYLKGTSGIGLVFDRKMATTNDVAGYVDSDYGGDLDRRRSLSGLVNELGLTQGVLTVFCDSQSAIHLTKNNPYHDKTKHIDVRRHFIRDIVVAGEIAVEKIHTSKNPADMLYQATSKYQVSALSGLGWSLQHLSALRGFIWR</sequence>
<evidence type="ECO:0000313" key="4">
    <source>
        <dbReference type="EMBL" id="ABD32732.1"/>
    </source>
</evidence>
<proteinExistence type="predicted"/>
<gene>
    <name evidence="4" type="ORF">MtrDRAFT_AC150777g7v1</name>
</gene>
<dbReference type="InterPro" id="IPR013103">
    <property type="entry name" value="RVT_2"/>
</dbReference>
<accession>Q2HT74</accession>
<reference evidence="4" key="1">
    <citation type="submission" date="2004-10" db="EMBL/GenBank/DDBJ databases">
        <title>Medicago truncatula BAC genomic sequence.</title>
        <authorList>
            <person name="Town C.D."/>
            <person name="Tallon L.J."/>
            <person name="Arbogast T."/>
            <person name="Althoff R."/>
            <person name="Hine E."/>
            <person name="Monaghan E."/>
            <person name="Smith S.A."/>
            <person name="Utterback T."/>
            <person name="Feldblyum T."/>
            <person name="Koo H."/>
            <person name="Cheung F."/>
        </authorList>
    </citation>
    <scope>NUCLEOTIDE SEQUENCE</scope>
</reference>
<feature type="domain" description="Retroviral polymerase SH3-like" evidence="3">
    <location>
        <begin position="62"/>
        <end position="116"/>
    </location>
</feature>
<dbReference type="InterPro" id="IPR036397">
    <property type="entry name" value="RNaseH_sf"/>
</dbReference>
<dbReference type="GO" id="GO:0003676">
    <property type="term" value="F:nucleic acid binding"/>
    <property type="evidence" value="ECO:0007669"/>
    <property type="project" value="InterPro"/>
</dbReference>
<reference evidence="4" key="2">
    <citation type="submission" date="2006-02" db="EMBL/GenBank/DDBJ databases">
        <authorList>
            <consortium name="The International Medicago Genome Annotation Group"/>
        </authorList>
    </citation>
    <scope>NUCLEOTIDE SEQUENCE</scope>
</reference>
<dbReference type="Pfam" id="PF07727">
    <property type="entry name" value="RVT_2"/>
    <property type="match status" value="1"/>
</dbReference>
<dbReference type="AlphaFoldDB" id="Q2HT74"/>
<organism evidence="4">
    <name type="scientific">Medicago truncatula</name>
    <name type="common">Barrel medic</name>
    <name type="synonym">Medicago tribuloides</name>
    <dbReference type="NCBI Taxonomy" id="3880"/>
    <lineage>
        <taxon>Eukaryota</taxon>
        <taxon>Viridiplantae</taxon>
        <taxon>Streptophyta</taxon>
        <taxon>Embryophyta</taxon>
        <taxon>Tracheophyta</taxon>
        <taxon>Spermatophyta</taxon>
        <taxon>Magnoliopsida</taxon>
        <taxon>eudicotyledons</taxon>
        <taxon>Gunneridae</taxon>
        <taxon>Pentapetalae</taxon>
        <taxon>rosids</taxon>
        <taxon>fabids</taxon>
        <taxon>Fabales</taxon>
        <taxon>Fabaceae</taxon>
        <taxon>Papilionoideae</taxon>
        <taxon>50 kb inversion clade</taxon>
        <taxon>NPAAA clade</taxon>
        <taxon>Hologalegina</taxon>
        <taxon>IRL clade</taxon>
        <taxon>Trifolieae</taxon>
        <taxon>Medicago</taxon>
    </lineage>
</organism>
<dbReference type="Gene3D" id="3.30.420.10">
    <property type="entry name" value="Ribonuclease H-like superfamily/Ribonuclease H"/>
    <property type="match status" value="1"/>
</dbReference>
<feature type="compositionally biased region" description="Polar residues" evidence="1">
    <location>
        <begin position="172"/>
        <end position="181"/>
    </location>
</feature>
<dbReference type="EMBL" id="AC150777">
    <property type="protein sequence ID" value="ABD32732.1"/>
    <property type="molecule type" value="Genomic_DNA"/>
</dbReference>
<dbReference type="InterPro" id="IPR057670">
    <property type="entry name" value="SH3_retrovirus"/>
</dbReference>
<dbReference type="SUPFAM" id="SSF56672">
    <property type="entry name" value="DNA/RNA polymerases"/>
    <property type="match status" value="1"/>
</dbReference>
<dbReference type="SUPFAM" id="SSF53098">
    <property type="entry name" value="Ribonuclease H-like"/>
    <property type="match status" value="1"/>
</dbReference>
<dbReference type="CDD" id="cd09272">
    <property type="entry name" value="RNase_HI_RT_Ty1"/>
    <property type="match status" value="1"/>
</dbReference>
<evidence type="ECO:0000256" key="1">
    <source>
        <dbReference type="SAM" id="MobiDB-lite"/>
    </source>
</evidence>
<feature type="region of interest" description="Disordered" evidence="1">
    <location>
        <begin position="147"/>
        <end position="182"/>
    </location>
</feature>